<feature type="domain" description="Ketosynthase family 3 (KS3)" evidence="4">
    <location>
        <begin position="1"/>
        <end position="395"/>
    </location>
</feature>
<dbReference type="Pfam" id="PF00109">
    <property type="entry name" value="ketoacyl-synt"/>
    <property type="match status" value="1"/>
</dbReference>
<dbReference type="Gene3D" id="3.40.47.10">
    <property type="match status" value="1"/>
</dbReference>
<keyword evidence="5" id="KW-0012">Acyltransferase</keyword>
<dbReference type="InterPro" id="IPR014031">
    <property type="entry name" value="Ketoacyl_synth_C"/>
</dbReference>
<dbReference type="InterPro" id="IPR014030">
    <property type="entry name" value="Ketoacyl_synth_N"/>
</dbReference>
<dbReference type="SUPFAM" id="SSF53901">
    <property type="entry name" value="Thiolase-like"/>
    <property type="match status" value="2"/>
</dbReference>
<dbReference type="InterPro" id="IPR018201">
    <property type="entry name" value="Ketoacyl_synth_AS"/>
</dbReference>
<dbReference type="EC" id="2.3.1.179" evidence="5"/>
<comment type="similarity">
    <text evidence="1 3">Belongs to the thiolase-like superfamily. Beta-ketoacyl-ACP synthases family.</text>
</comment>
<dbReference type="PANTHER" id="PTHR11712:SF320">
    <property type="entry name" value="BETA-KETOACYL SYNTHASE"/>
    <property type="match status" value="1"/>
</dbReference>
<dbReference type="InterPro" id="IPR016039">
    <property type="entry name" value="Thiolase-like"/>
</dbReference>
<keyword evidence="2 3" id="KW-0808">Transferase</keyword>
<dbReference type="InterPro" id="IPR000794">
    <property type="entry name" value="Beta-ketoacyl_synthase"/>
</dbReference>
<comment type="caution">
    <text evidence="5">The sequence shown here is derived from an EMBL/GenBank/DDBJ whole genome shotgun (WGS) entry which is preliminary data.</text>
</comment>
<dbReference type="GO" id="GO:0004315">
    <property type="term" value="F:3-oxoacyl-[acyl-carrier-protein] synthase activity"/>
    <property type="evidence" value="ECO:0007669"/>
    <property type="project" value="UniProtKB-EC"/>
</dbReference>
<accession>A0A011M7E5</accession>
<dbReference type="EMBL" id="JFAX01000021">
    <property type="protein sequence ID" value="EXI65573.1"/>
    <property type="molecule type" value="Genomic_DNA"/>
</dbReference>
<evidence type="ECO:0000256" key="2">
    <source>
        <dbReference type="ARBA" id="ARBA00022679"/>
    </source>
</evidence>
<evidence type="ECO:0000259" key="4">
    <source>
        <dbReference type="PROSITE" id="PS52004"/>
    </source>
</evidence>
<proteinExistence type="inferred from homology"/>
<dbReference type="GO" id="GO:0005829">
    <property type="term" value="C:cytosol"/>
    <property type="evidence" value="ECO:0007669"/>
    <property type="project" value="TreeGrafter"/>
</dbReference>
<dbReference type="CDD" id="cd00834">
    <property type="entry name" value="KAS_I_II"/>
    <property type="match status" value="1"/>
</dbReference>
<protein>
    <submittedName>
        <fullName evidence="5">3-oxoacyl-[acyl-carrier-protein] synthase 2</fullName>
        <ecNumber evidence="5">2.3.1.179</ecNumber>
    </submittedName>
</protein>
<evidence type="ECO:0000313" key="6">
    <source>
        <dbReference type="Proteomes" id="UP000020218"/>
    </source>
</evidence>
<dbReference type="InterPro" id="IPR020841">
    <property type="entry name" value="PKS_Beta-ketoAc_synthase_dom"/>
</dbReference>
<keyword evidence="6" id="KW-1185">Reference proteome</keyword>
<dbReference type="PANTHER" id="PTHR11712">
    <property type="entry name" value="POLYKETIDE SYNTHASE-RELATED"/>
    <property type="match status" value="1"/>
</dbReference>
<dbReference type="GO" id="GO:0006633">
    <property type="term" value="P:fatty acid biosynthetic process"/>
    <property type="evidence" value="ECO:0007669"/>
    <property type="project" value="InterPro"/>
</dbReference>
<gene>
    <name evidence="5" type="primary">fabF_2</name>
    <name evidence="5" type="ORF">AW08_03093</name>
</gene>
<name>A0A011M7E5_9PROT</name>
<organism evidence="5 6">
    <name type="scientific">Candidatus Accumulibacter adjunctus</name>
    <dbReference type="NCBI Taxonomy" id="1454001"/>
    <lineage>
        <taxon>Bacteria</taxon>
        <taxon>Pseudomonadati</taxon>
        <taxon>Pseudomonadota</taxon>
        <taxon>Betaproteobacteria</taxon>
        <taxon>Candidatus Accumulibacter</taxon>
    </lineage>
</organism>
<dbReference type="Proteomes" id="UP000020218">
    <property type="component" value="Unassembled WGS sequence"/>
</dbReference>
<dbReference type="SMART" id="SM00825">
    <property type="entry name" value="PKS_KS"/>
    <property type="match status" value="1"/>
</dbReference>
<dbReference type="PROSITE" id="PS00606">
    <property type="entry name" value="KS3_1"/>
    <property type="match status" value="1"/>
</dbReference>
<dbReference type="PATRIC" id="fig|1454001.3.peg.3138"/>
<dbReference type="PROSITE" id="PS52004">
    <property type="entry name" value="KS3_2"/>
    <property type="match status" value="1"/>
</dbReference>
<sequence>MSSRPTLSRPGLVSALGAGVEAARARLFAGDTSGMIVASGWLAAGAIARVGKFVGALRPLPDDDWHRRHASRNNQLLLAAFAQIEEDFRAMLAYFTADRIGVVLGTSTSGVAEGEAAFAAQARDGFLPDSFAYEQMEIGDPAVFLARHLGVDGPAYTVSTACTSGGKALASARLLIEAGFCDAVITGGVDSLCRLTVGGFAALESTSTEICQPLSRNRRGINIGEGAALFLMTAGTGPVTLLGVGESSDAHHISAPDAEGRGAEAAMRAALADAGLVPTDIGYLNLHATATPKNDAMESLAVARVFPDGVAASGTKPMTGHTLGAAGALEAAFCWLALTDPTGRLPPHVWDGQCDPELPCLDTVARGRCFAPGRRVAMSNSFAFGGNNLSLILGVAR</sequence>
<reference evidence="5" key="1">
    <citation type="submission" date="2014-02" db="EMBL/GenBank/DDBJ databases">
        <title>Expanding our view of genomic diversity in Candidatus Accumulibacter clades.</title>
        <authorList>
            <person name="Skennerton C.T."/>
            <person name="Barr J.J."/>
            <person name="Slater F.R."/>
            <person name="Bond P.L."/>
            <person name="Tyson G.W."/>
        </authorList>
    </citation>
    <scope>NUCLEOTIDE SEQUENCE [LARGE SCALE GENOMIC DNA]</scope>
</reference>
<evidence type="ECO:0000256" key="1">
    <source>
        <dbReference type="ARBA" id="ARBA00008467"/>
    </source>
</evidence>
<dbReference type="NCBIfam" id="NF006618">
    <property type="entry name" value="PRK09185.1"/>
    <property type="match status" value="1"/>
</dbReference>
<dbReference type="STRING" id="1454001.AW08_03093"/>
<evidence type="ECO:0000256" key="3">
    <source>
        <dbReference type="RuleBase" id="RU003694"/>
    </source>
</evidence>
<dbReference type="Pfam" id="PF02801">
    <property type="entry name" value="Ketoacyl-synt_C"/>
    <property type="match status" value="1"/>
</dbReference>
<evidence type="ECO:0000313" key="5">
    <source>
        <dbReference type="EMBL" id="EXI65573.1"/>
    </source>
</evidence>
<dbReference type="AlphaFoldDB" id="A0A011M7E5"/>